<dbReference type="InterPro" id="IPR009081">
    <property type="entry name" value="PP-bd_ACP"/>
</dbReference>
<proteinExistence type="predicted"/>
<evidence type="ECO:0000256" key="1">
    <source>
        <dbReference type="ARBA" id="ARBA00022450"/>
    </source>
</evidence>
<feature type="domain" description="Carrier" evidence="3">
    <location>
        <begin position="1"/>
        <end position="42"/>
    </location>
</feature>
<dbReference type="PANTHER" id="PTHR20863:SF76">
    <property type="entry name" value="CARRIER DOMAIN-CONTAINING PROTEIN"/>
    <property type="match status" value="1"/>
</dbReference>
<dbReference type="GO" id="GO:0000035">
    <property type="term" value="F:acyl binding"/>
    <property type="evidence" value="ECO:0007669"/>
    <property type="project" value="TreeGrafter"/>
</dbReference>
<dbReference type="GO" id="GO:0016020">
    <property type="term" value="C:membrane"/>
    <property type="evidence" value="ECO:0007669"/>
    <property type="project" value="GOC"/>
</dbReference>
<dbReference type="STRING" id="947013.SAMN04488109_5004"/>
<sequence length="87" mass="9634">MSLDTVELIINMEKHFNIAIPDQEAGQIYTVQDIVNCVYSKISARPEKAVHIKEIEETVIRILSESSGIPANEIQLSHSITGDLGLD</sequence>
<dbReference type="EMBL" id="FQWQ01000004">
    <property type="protein sequence ID" value="SHH72945.1"/>
    <property type="molecule type" value="Genomic_DNA"/>
</dbReference>
<keyword evidence="2" id="KW-0597">Phosphoprotein</keyword>
<dbReference type="GO" id="GO:0005829">
    <property type="term" value="C:cytosol"/>
    <property type="evidence" value="ECO:0007669"/>
    <property type="project" value="TreeGrafter"/>
</dbReference>
<dbReference type="SUPFAM" id="SSF47336">
    <property type="entry name" value="ACP-like"/>
    <property type="match status" value="1"/>
</dbReference>
<evidence type="ECO:0000259" key="3">
    <source>
        <dbReference type="PROSITE" id="PS50075"/>
    </source>
</evidence>
<dbReference type="GO" id="GO:0009245">
    <property type="term" value="P:lipid A biosynthetic process"/>
    <property type="evidence" value="ECO:0007669"/>
    <property type="project" value="TreeGrafter"/>
</dbReference>
<evidence type="ECO:0000313" key="5">
    <source>
        <dbReference type="Proteomes" id="UP000184212"/>
    </source>
</evidence>
<dbReference type="AlphaFoldDB" id="A0A1M5VCK0"/>
<organism evidence="4 5">
    <name type="scientific">Chryseolinea serpens</name>
    <dbReference type="NCBI Taxonomy" id="947013"/>
    <lineage>
        <taxon>Bacteria</taxon>
        <taxon>Pseudomonadati</taxon>
        <taxon>Bacteroidota</taxon>
        <taxon>Cytophagia</taxon>
        <taxon>Cytophagales</taxon>
        <taxon>Fulvivirgaceae</taxon>
        <taxon>Chryseolinea</taxon>
    </lineage>
</organism>
<dbReference type="InterPro" id="IPR003231">
    <property type="entry name" value="ACP"/>
</dbReference>
<evidence type="ECO:0000313" key="4">
    <source>
        <dbReference type="EMBL" id="SHH72945.1"/>
    </source>
</evidence>
<dbReference type="OrthoDB" id="883085at2"/>
<dbReference type="Proteomes" id="UP000184212">
    <property type="component" value="Unassembled WGS sequence"/>
</dbReference>
<dbReference type="GO" id="GO:0000036">
    <property type="term" value="F:acyl carrier activity"/>
    <property type="evidence" value="ECO:0007669"/>
    <property type="project" value="TreeGrafter"/>
</dbReference>
<dbReference type="PANTHER" id="PTHR20863">
    <property type="entry name" value="ACYL CARRIER PROTEIN"/>
    <property type="match status" value="1"/>
</dbReference>
<dbReference type="Gene3D" id="1.10.1200.10">
    <property type="entry name" value="ACP-like"/>
    <property type="match status" value="2"/>
</dbReference>
<gene>
    <name evidence="4" type="ORF">SAMN04488109_5004</name>
</gene>
<keyword evidence="5" id="KW-1185">Reference proteome</keyword>
<feature type="domain" description="Carrier" evidence="3">
    <location>
        <begin position="50"/>
        <end position="87"/>
    </location>
</feature>
<dbReference type="InterPro" id="IPR036736">
    <property type="entry name" value="ACP-like_sf"/>
</dbReference>
<keyword evidence="1" id="KW-0596">Phosphopantetheine</keyword>
<reference evidence="4 5" key="1">
    <citation type="submission" date="2016-11" db="EMBL/GenBank/DDBJ databases">
        <authorList>
            <person name="Jaros S."/>
            <person name="Januszkiewicz K."/>
            <person name="Wedrychowicz H."/>
        </authorList>
    </citation>
    <scope>NUCLEOTIDE SEQUENCE [LARGE SCALE GENOMIC DNA]</scope>
    <source>
        <strain evidence="4 5">DSM 24574</strain>
    </source>
</reference>
<accession>A0A1M5VCK0</accession>
<evidence type="ECO:0000256" key="2">
    <source>
        <dbReference type="ARBA" id="ARBA00022553"/>
    </source>
</evidence>
<name>A0A1M5VCK0_9BACT</name>
<dbReference type="RefSeq" id="WP_073139885.1">
    <property type="nucleotide sequence ID" value="NZ_FQWQ01000004.1"/>
</dbReference>
<protein>
    <submittedName>
        <fullName evidence="4">Acyl carrier protein</fullName>
    </submittedName>
</protein>
<dbReference type="PROSITE" id="PS50075">
    <property type="entry name" value="CARRIER"/>
    <property type="match status" value="2"/>
</dbReference>